<evidence type="ECO:0000313" key="6">
    <source>
        <dbReference type="EMBL" id="SPP63371.1"/>
    </source>
</evidence>
<dbReference type="GO" id="GO:0043565">
    <property type="term" value="F:sequence-specific DNA binding"/>
    <property type="evidence" value="ECO:0007669"/>
    <property type="project" value="InterPro"/>
</dbReference>
<dbReference type="InParanoid" id="A0A330L0R7"/>
<dbReference type="PANTHER" id="PTHR43280">
    <property type="entry name" value="ARAC-FAMILY TRANSCRIPTIONAL REGULATOR"/>
    <property type="match status" value="1"/>
</dbReference>
<evidence type="ECO:0000313" key="7">
    <source>
        <dbReference type="Proteomes" id="UP000248168"/>
    </source>
</evidence>
<dbReference type="PROSITE" id="PS00041">
    <property type="entry name" value="HTH_ARAC_FAMILY_1"/>
    <property type="match status" value="1"/>
</dbReference>
<dbReference type="PANTHER" id="PTHR43280:SF2">
    <property type="entry name" value="HTH-TYPE TRANSCRIPTIONAL REGULATOR EXSA"/>
    <property type="match status" value="1"/>
</dbReference>
<keyword evidence="3" id="KW-0804">Transcription</keyword>
<accession>A0A330L0R7</accession>
<keyword evidence="7" id="KW-1185">Reference proteome</keyword>
<feature type="region of interest" description="Disordered" evidence="4">
    <location>
        <begin position="169"/>
        <end position="192"/>
    </location>
</feature>
<dbReference type="SUPFAM" id="SSF46689">
    <property type="entry name" value="Homeodomain-like"/>
    <property type="match status" value="1"/>
</dbReference>
<dbReference type="Proteomes" id="UP000248168">
    <property type="component" value="Unassembled WGS sequence"/>
</dbReference>
<dbReference type="InterPro" id="IPR018062">
    <property type="entry name" value="HTH_AraC-typ_CS"/>
</dbReference>
<evidence type="ECO:0000256" key="1">
    <source>
        <dbReference type="ARBA" id="ARBA00023015"/>
    </source>
</evidence>
<evidence type="ECO:0000256" key="4">
    <source>
        <dbReference type="SAM" id="MobiDB-lite"/>
    </source>
</evidence>
<dbReference type="GO" id="GO:0003700">
    <property type="term" value="F:DNA-binding transcription factor activity"/>
    <property type="evidence" value="ECO:0007669"/>
    <property type="project" value="InterPro"/>
</dbReference>
<evidence type="ECO:0000256" key="3">
    <source>
        <dbReference type="ARBA" id="ARBA00023163"/>
    </source>
</evidence>
<dbReference type="InterPro" id="IPR009057">
    <property type="entry name" value="Homeodomain-like_sf"/>
</dbReference>
<dbReference type="EMBL" id="OUNR01000001">
    <property type="protein sequence ID" value="SPP63371.1"/>
    <property type="molecule type" value="Genomic_DNA"/>
</dbReference>
<evidence type="ECO:0000256" key="2">
    <source>
        <dbReference type="ARBA" id="ARBA00023125"/>
    </source>
</evidence>
<sequence length="192" mass="21797">MGFAPHMTKPSESIMLTGRIHTLTAELSRYAPQWADRLAQVKSERELLEVVSSLFNLAHILKPEDEDTAPPQPSLPTRIHKFMTDNLHRGLTLKLLSQFLGYSEKYCSDLFHSTMGESFSAHLKRRRLEIASRLLETTDKGVAEIATVIGFCDQFAFSHFFKRATGQSPIQFRSERSRRLSKPRPGPARNPS</sequence>
<name>A0A330L0R7_9BACT</name>
<organism evidence="6 7">
    <name type="scientific">Nitrospira lenta</name>
    <dbReference type="NCBI Taxonomy" id="1436998"/>
    <lineage>
        <taxon>Bacteria</taxon>
        <taxon>Pseudomonadati</taxon>
        <taxon>Nitrospirota</taxon>
        <taxon>Nitrospiria</taxon>
        <taxon>Nitrospirales</taxon>
        <taxon>Nitrospiraceae</taxon>
        <taxon>Nitrospira</taxon>
    </lineage>
</organism>
<dbReference type="PROSITE" id="PS01124">
    <property type="entry name" value="HTH_ARAC_FAMILY_2"/>
    <property type="match status" value="1"/>
</dbReference>
<feature type="domain" description="HTH araC/xylS-type" evidence="5">
    <location>
        <begin position="77"/>
        <end position="175"/>
    </location>
</feature>
<gene>
    <name evidence="6" type="ORF">NITLEN_10457</name>
</gene>
<dbReference type="OrthoDB" id="9793451at2"/>
<proteinExistence type="predicted"/>
<reference evidence="7" key="1">
    <citation type="submission" date="2018-04" db="EMBL/GenBank/DDBJ databases">
        <authorList>
            <person name="Lucker S."/>
            <person name="Sakoula D."/>
        </authorList>
    </citation>
    <scope>NUCLEOTIDE SEQUENCE [LARGE SCALE GENOMIC DNA]</scope>
</reference>
<dbReference type="Gene3D" id="1.10.10.60">
    <property type="entry name" value="Homeodomain-like"/>
    <property type="match status" value="2"/>
</dbReference>
<keyword evidence="1" id="KW-0805">Transcription regulation</keyword>
<dbReference type="AlphaFoldDB" id="A0A330L0R7"/>
<dbReference type="Pfam" id="PF12833">
    <property type="entry name" value="HTH_18"/>
    <property type="match status" value="1"/>
</dbReference>
<dbReference type="SMART" id="SM00342">
    <property type="entry name" value="HTH_ARAC"/>
    <property type="match status" value="1"/>
</dbReference>
<protein>
    <recommendedName>
        <fullName evidence="5">HTH araC/xylS-type domain-containing protein</fullName>
    </recommendedName>
</protein>
<evidence type="ECO:0000259" key="5">
    <source>
        <dbReference type="PROSITE" id="PS01124"/>
    </source>
</evidence>
<dbReference type="InterPro" id="IPR018060">
    <property type="entry name" value="HTH_AraC"/>
</dbReference>
<keyword evidence="2" id="KW-0238">DNA-binding</keyword>